<dbReference type="KEGG" id="ccha:ELD05_09895"/>
<dbReference type="RefSeq" id="WP_127352303.1">
    <property type="nucleotide sequence ID" value="NZ_CP034791.1"/>
</dbReference>
<gene>
    <name evidence="2" type="ORF">ELD05_09895</name>
</gene>
<keyword evidence="3" id="KW-1185">Reference proteome</keyword>
<reference evidence="2 3" key="1">
    <citation type="submission" date="2018-12" db="EMBL/GenBank/DDBJ databases">
        <title>Genome sequence from the cellulolytic species, Caldicellulosiruptor changbaiensis.</title>
        <authorList>
            <person name="Blumer-Schuette S.E."/>
            <person name="Mendoza C."/>
        </authorList>
    </citation>
    <scope>NUCLEOTIDE SEQUENCE [LARGE SCALE GENOMIC DNA]</scope>
    <source>
        <strain evidence="2 3">CBS-Z</strain>
    </source>
</reference>
<keyword evidence="1" id="KW-0472">Membrane</keyword>
<protein>
    <submittedName>
        <fullName evidence="2">Sporulation stage II protein R</fullName>
    </submittedName>
</protein>
<dbReference type="Proteomes" id="UP000282930">
    <property type="component" value="Chromosome"/>
</dbReference>
<accession>A0A3T0D7C0</accession>
<sequence>MVLSRKKIQRYLFAALFALLCFIFVYWYLSFRELNDLQNDLAHQVIRLHILANSNSKEDQGLKIYVRDKLISYLSDKVEYSKGKSYILRQISEQKPQIERYLQQQIAQKGYNYSVKVAIQRDLFPNRIYNGFLFPSGVYDAVKVFIGEGGGKNWWCVIFPPLCIVDEAKLELPDKAKKELKKSLTKKEYMIATNYSSIDKMPVKLKLKIYEILKTKFYKEAWFKRVFKNI</sequence>
<dbReference type="EMBL" id="CP034791">
    <property type="protein sequence ID" value="AZT90928.1"/>
    <property type="molecule type" value="Genomic_DNA"/>
</dbReference>
<dbReference type="AlphaFoldDB" id="A0A3T0D7C0"/>
<evidence type="ECO:0000256" key="1">
    <source>
        <dbReference type="SAM" id="Phobius"/>
    </source>
</evidence>
<feature type="transmembrane region" description="Helical" evidence="1">
    <location>
        <begin position="12"/>
        <end position="29"/>
    </location>
</feature>
<keyword evidence="1" id="KW-0812">Transmembrane</keyword>
<keyword evidence="1" id="KW-1133">Transmembrane helix</keyword>
<dbReference type="InterPro" id="IPR014202">
    <property type="entry name" value="Spore_II_R"/>
</dbReference>
<proteinExistence type="predicted"/>
<evidence type="ECO:0000313" key="2">
    <source>
        <dbReference type="EMBL" id="AZT90928.1"/>
    </source>
</evidence>
<dbReference type="Pfam" id="PF09551">
    <property type="entry name" value="Spore_II_R"/>
    <property type="match status" value="1"/>
</dbReference>
<organism evidence="2 3">
    <name type="scientific">Caldicellulosiruptor changbaiensis</name>
    <dbReference type="NCBI Taxonomy" id="1222016"/>
    <lineage>
        <taxon>Bacteria</taxon>
        <taxon>Bacillati</taxon>
        <taxon>Bacillota</taxon>
        <taxon>Bacillota incertae sedis</taxon>
        <taxon>Caldicellulosiruptorales</taxon>
        <taxon>Caldicellulosiruptoraceae</taxon>
        <taxon>Caldicellulosiruptor</taxon>
    </lineage>
</organism>
<evidence type="ECO:0000313" key="3">
    <source>
        <dbReference type="Proteomes" id="UP000282930"/>
    </source>
</evidence>
<name>A0A3T0D7C0_9FIRM</name>